<dbReference type="PROSITE" id="PS50878">
    <property type="entry name" value="RT_POL"/>
    <property type="match status" value="1"/>
</dbReference>
<dbReference type="SUPFAM" id="SSF56672">
    <property type="entry name" value="DNA/RNA polymerases"/>
    <property type="match status" value="1"/>
</dbReference>
<gene>
    <name evidence="2" type="primary">ltrA</name>
    <name evidence="2" type="ORF">GM661_07495</name>
</gene>
<proteinExistence type="predicted"/>
<dbReference type="Pfam" id="PF00078">
    <property type="entry name" value="RVT_1"/>
    <property type="match status" value="1"/>
</dbReference>
<keyword evidence="2" id="KW-0695">RNA-directed DNA polymerase</keyword>
<name>A0A8A7K7S8_9FIRM</name>
<feature type="domain" description="Reverse transcriptase" evidence="1">
    <location>
        <begin position="66"/>
        <end position="322"/>
    </location>
</feature>
<dbReference type="AlphaFoldDB" id="A0A8A7K7S8"/>
<organism evidence="2 3">
    <name type="scientific">Iocasia fonsfrigidae</name>
    <dbReference type="NCBI Taxonomy" id="2682810"/>
    <lineage>
        <taxon>Bacteria</taxon>
        <taxon>Bacillati</taxon>
        <taxon>Bacillota</taxon>
        <taxon>Clostridia</taxon>
        <taxon>Halanaerobiales</taxon>
        <taxon>Halanaerobiaceae</taxon>
        <taxon>Iocasia</taxon>
    </lineage>
</organism>
<dbReference type="EMBL" id="CP046640">
    <property type="protein sequence ID" value="QTL97843.1"/>
    <property type="molecule type" value="Genomic_DNA"/>
</dbReference>
<dbReference type="PANTHER" id="PTHR34047:SF8">
    <property type="entry name" value="PROTEIN YKFC"/>
    <property type="match status" value="1"/>
</dbReference>
<accession>A0A8A7K7S8</accession>
<dbReference type="PANTHER" id="PTHR34047">
    <property type="entry name" value="NUCLEAR INTRON MATURASE 1, MITOCHONDRIAL-RELATED"/>
    <property type="match status" value="1"/>
</dbReference>
<dbReference type="InterPro" id="IPR043502">
    <property type="entry name" value="DNA/RNA_pol_sf"/>
</dbReference>
<dbReference type="RefSeq" id="WP_230869442.1">
    <property type="nucleotide sequence ID" value="NZ_CP046640.1"/>
</dbReference>
<dbReference type="Proteomes" id="UP000665020">
    <property type="component" value="Chromosome"/>
</dbReference>
<evidence type="ECO:0000313" key="2">
    <source>
        <dbReference type="EMBL" id="QTL97843.1"/>
    </source>
</evidence>
<dbReference type="CDD" id="cd01651">
    <property type="entry name" value="RT_G2_intron"/>
    <property type="match status" value="1"/>
</dbReference>
<dbReference type="NCBIfam" id="TIGR04416">
    <property type="entry name" value="group_II_RT_mat"/>
    <property type="match status" value="1"/>
</dbReference>
<keyword evidence="3" id="KW-1185">Reference proteome</keyword>
<dbReference type="InterPro" id="IPR030931">
    <property type="entry name" value="Group_II_RT_mat"/>
</dbReference>
<dbReference type="InterPro" id="IPR051083">
    <property type="entry name" value="GrpII_Intron_Splice-Mob/Def"/>
</dbReference>
<dbReference type="GO" id="GO:0003964">
    <property type="term" value="F:RNA-directed DNA polymerase activity"/>
    <property type="evidence" value="ECO:0007669"/>
    <property type="project" value="UniProtKB-KW"/>
</dbReference>
<sequence length="439" mass="51057">MSTKLAKIAIKAKQNPKTVFTSLYHLLNEELLLLCHQELEAGKATGVDEVTKAEYEENLKENISALVKKLKTHSYRPQPVRRIYIPKGKGKGKGKVRPLGIPAYEDKLVQLGLKKILEPIYEAIFLDISYGFRPGLSCHDALKKLNIVIEKQKISYVVDADIKGFFDNVNHEWLMKFIGVNIADPNIKRLIVRFLKAGIIEDGELTVTEQGTPQGAIISPLLANIYLHYVLDLWFMGIIRKHYRINGEAEIVRYADDYVCCFQYKRAAEIFFHVLKKRLAKFGLALAEDKSKIIEFGRFAASNSRRLGRGKPETFDFLGFTHYCSTSRKGRFRVKRRTMKKKINAKIVEFTRWIKLRRNMLTTNEIVDKVKSKLRGHYQYYGITDNSKSIDNFRQAIIRIQFKWLNRRSQRKSFIWEKFKKYIIDKHIPKARICVNIYG</sequence>
<keyword evidence="2" id="KW-0808">Transferase</keyword>
<dbReference type="EC" id="2.7.7.49" evidence="2"/>
<dbReference type="KEGG" id="ifn:GM661_07495"/>
<evidence type="ECO:0000313" key="3">
    <source>
        <dbReference type="Proteomes" id="UP000665020"/>
    </source>
</evidence>
<reference evidence="2" key="1">
    <citation type="submission" date="2019-12" db="EMBL/GenBank/DDBJ databases">
        <authorList>
            <person name="zhang j."/>
            <person name="sun C.M."/>
        </authorList>
    </citation>
    <scope>NUCLEOTIDE SEQUENCE</scope>
    <source>
        <strain evidence="2">NS-1</strain>
    </source>
</reference>
<protein>
    <submittedName>
        <fullName evidence="2">Group II intron reverse transcriptase/maturase</fullName>
        <ecNumber evidence="2">2.7.7.49</ecNumber>
    </submittedName>
</protein>
<dbReference type="InterPro" id="IPR000477">
    <property type="entry name" value="RT_dom"/>
</dbReference>
<evidence type="ECO:0000259" key="1">
    <source>
        <dbReference type="PROSITE" id="PS50878"/>
    </source>
</evidence>
<keyword evidence="2" id="KW-0548">Nucleotidyltransferase</keyword>